<dbReference type="InterPro" id="IPR005182">
    <property type="entry name" value="YdbS-like_PH"/>
</dbReference>
<feature type="transmembrane region" description="Helical" evidence="1">
    <location>
        <begin position="25"/>
        <end position="48"/>
    </location>
</feature>
<reference evidence="3" key="1">
    <citation type="submission" date="2021-01" db="EMBL/GenBank/DDBJ databases">
        <title>Whole genome shotgun sequence of Planobispora rosea NBRC 15558.</title>
        <authorList>
            <person name="Komaki H."/>
            <person name="Tamura T."/>
        </authorList>
    </citation>
    <scope>NUCLEOTIDE SEQUENCE</scope>
    <source>
        <strain evidence="3">NBRC 15558</strain>
    </source>
</reference>
<feature type="transmembrane region" description="Helical" evidence="1">
    <location>
        <begin position="54"/>
        <end position="73"/>
    </location>
</feature>
<feature type="domain" description="YdbS-like PH" evidence="2">
    <location>
        <begin position="78"/>
        <end position="153"/>
    </location>
</feature>
<protein>
    <submittedName>
        <fullName evidence="3">Membrane protein</fullName>
    </submittedName>
</protein>
<keyword evidence="1" id="KW-0472">Membrane</keyword>
<dbReference type="AlphaFoldDB" id="A0A8J3SBT2"/>
<organism evidence="3 4">
    <name type="scientific">Planobispora rosea</name>
    <dbReference type="NCBI Taxonomy" id="35762"/>
    <lineage>
        <taxon>Bacteria</taxon>
        <taxon>Bacillati</taxon>
        <taxon>Actinomycetota</taxon>
        <taxon>Actinomycetes</taxon>
        <taxon>Streptosporangiales</taxon>
        <taxon>Streptosporangiaceae</taxon>
        <taxon>Planobispora</taxon>
    </lineage>
</organism>
<evidence type="ECO:0000259" key="2">
    <source>
        <dbReference type="Pfam" id="PF03703"/>
    </source>
</evidence>
<evidence type="ECO:0000256" key="1">
    <source>
        <dbReference type="SAM" id="Phobius"/>
    </source>
</evidence>
<comment type="caution">
    <text evidence="3">The sequence shown here is derived from an EMBL/GenBank/DDBJ whole genome shotgun (WGS) entry which is preliminary data.</text>
</comment>
<keyword evidence="4" id="KW-1185">Reference proteome</keyword>
<dbReference type="PANTHER" id="PTHR37938">
    <property type="entry name" value="BLL0215 PROTEIN"/>
    <property type="match status" value="1"/>
</dbReference>
<dbReference type="EMBL" id="BOOI01000051">
    <property type="protein sequence ID" value="GIH86908.1"/>
    <property type="molecule type" value="Genomic_DNA"/>
</dbReference>
<dbReference type="Pfam" id="PF03703">
    <property type="entry name" value="bPH_2"/>
    <property type="match status" value="1"/>
</dbReference>
<accession>A0A8J3SBT2</accession>
<dbReference type="OrthoDB" id="4350422at2"/>
<dbReference type="Proteomes" id="UP000655044">
    <property type="component" value="Unassembled WGS sequence"/>
</dbReference>
<sequence length="174" mass="19246">MGLPDHHLTEGERRIRSFHPHWKRLVVPLLALLVIIAVSVAAMFLMPAFPYEGYARAAVAVIAVGLLLVWSLVPYLQWRATMYVLTSHRFTISTGVLSTSHDDIPMSKVNTVSADQTLLERILGCGTLVVESAGDHGRIVLRDIPDLQEVRAELFRAIDEADDTPASPPSQGRR</sequence>
<dbReference type="PANTHER" id="PTHR37938:SF1">
    <property type="entry name" value="BLL0215 PROTEIN"/>
    <property type="match status" value="1"/>
</dbReference>
<proteinExistence type="predicted"/>
<evidence type="ECO:0000313" key="4">
    <source>
        <dbReference type="Proteomes" id="UP000655044"/>
    </source>
</evidence>
<name>A0A8J3SBT2_PLARO</name>
<keyword evidence="1" id="KW-1133">Transmembrane helix</keyword>
<evidence type="ECO:0000313" key="3">
    <source>
        <dbReference type="EMBL" id="GIH86908.1"/>
    </source>
</evidence>
<gene>
    <name evidence="3" type="ORF">Pro02_53160</name>
</gene>
<dbReference type="RefSeq" id="WP_068921380.1">
    <property type="nucleotide sequence ID" value="NZ_BMQP01000034.1"/>
</dbReference>
<keyword evidence="1" id="KW-0812">Transmembrane</keyword>